<dbReference type="PANTHER" id="PTHR36451">
    <property type="entry name" value="PAPS-DEPENDENT SULFOTRANSFERASE STF3"/>
    <property type="match status" value="1"/>
</dbReference>
<dbReference type="Proteomes" id="UP000515733">
    <property type="component" value="Chromosome"/>
</dbReference>
<dbReference type="InterPro" id="IPR052736">
    <property type="entry name" value="Stf3_sulfotransferase"/>
</dbReference>
<keyword evidence="2" id="KW-1185">Reference proteome</keyword>
<dbReference type="PANTHER" id="PTHR36451:SF1">
    <property type="entry name" value="OMEGA-HYDROXY-BETA-DIHYDROMENAQUINONE-9 SULFOTRANSFERASE STF3"/>
    <property type="match status" value="1"/>
</dbReference>
<dbReference type="KEGG" id="doe:DENOEST_0503"/>
<name>A0A6S6Y4Z5_9PROT</name>
<dbReference type="Pfam" id="PF13469">
    <property type="entry name" value="Sulfotransfer_3"/>
    <property type="match status" value="1"/>
</dbReference>
<reference evidence="1 2" key="1">
    <citation type="submission" date="2020-03" db="EMBL/GenBank/DDBJ databases">
        <authorList>
            <consortium name="Genoscope - CEA"/>
            <person name="William W."/>
        </authorList>
    </citation>
    <scope>NUCLEOTIDE SEQUENCE [LARGE SCALE GENOMIC DNA]</scope>
    <source>
        <strain evidence="2">DSM 16959</strain>
    </source>
</reference>
<dbReference type="RefSeq" id="WP_145770592.1">
    <property type="nucleotide sequence ID" value="NZ_LR778301.1"/>
</dbReference>
<gene>
    <name evidence="1" type="ORF">DENOEST_0503</name>
</gene>
<dbReference type="SUPFAM" id="SSF52540">
    <property type="entry name" value="P-loop containing nucleoside triphosphate hydrolases"/>
    <property type="match status" value="1"/>
</dbReference>
<dbReference type="AlphaFoldDB" id="A0A6S6Y4Z5"/>
<dbReference type="EMBL" id="LR778301">
    <property type="protein sequence ID" value="CAB1367668.1"/>
    <property type="molecule type" value="Genomic_DNA"/>
</dbReference>
<organism evidence="1 2">
    <name type="scientific">Denitratisoma oestradiolicum</name>
    <dbReference type="NCBI Taxonomy" id="311182"/>
    <lineage>
        <taxon>Bacteria</taxon>
        <taxon>Pseudomonadati</taxon>
        <taxon>Pseudomonadota</taxon>
        <taxon>Betaproteobacteria</taxon>
        <taxon>Nitrosomonadales</taxon>
        <taxon>Sterolibacteriaceae</taxon>
        <taxon>Denitratisoma</taxon>
    </lineage>
</organism>
<dbReference type="OrthoDB" id="9777890at2"/>
<dbReference type="InterPro" id="IPR027417">
    <property type="entry name" value="P-loop_NTPase"/>
</dbReference>
<evidence type="ECO:0000313" key="2">
    <source>
        <dbReference type="Proteomes" id="UP000515733"/>
    </source>
</evidence>
<accession>A0A6S6Y4Z5</accession>
<dbReference type="Gene3D" id="3.40.50.300">
    <property type="entry name" value="P-loop containing nucleotide triphosphate hydrolases"/>
    <property type="match status" value="1"/>
</dbReference>
<protein>
    <recommendedName>
        <fullName evidence="3">Sulfotransferase</fullName>
    </recommendedName>
</protein>
<sequence>MIAYPSVDQLLAQAAAACRASGVAADFGSGFEPGLTALVEAIRANVPIDAGNVQQMSSQILSLLISRAYSEASWKQRPDCLKTPIHAPLVVTGIPRTGTTALHKLLSMDPQFQGLEQWLIGTPMPRPPRATWDDNPLFRTAVANQEAFLQAVPALRVAHEVNADEVDECLNLLAQSFVSHYPSTGLGLPHYDRWWRDQDETPSYRRYADNLRLIGANAPQQRWLLKNPGHITHLDALLAVFPDACIIQTHRDPAKCIPSVCALIWPARNFFQGRETDPTLLGPRELELWAWSAERAQRVREAHPERFFDVRFADFRRDPLAVVEAIYRHFGLPLSEDAAQRMRQWIAGNPQHKHGRHEYDAEQFGLSEARIHARFAEYIARHNLSEQ</sequence>
<proteinExistence type="predicted"/>
<evidence type="ECO:0008006" key="3">
    <source>
        <dbReference type="Google" id="ProtNLM"/>
    </source>
</evidence>
<evidence type="ECO:0000313" key="1">
    <source>
        <dbReference type="EMBL" id="CAB1367668.1"/>
    </source>
</evidence>